<evidence type="ECO:0000313" key="3">
    <source>
        <dbReference type="EMBL" id="MXU64391.1"/>
    </source>
</evidence>
<evidence type="ECO:0000259" key="2">
    <source>
        <dbReference type="Pfam" id="PF22725"/>
    </source>
</evidence>
<dbReference type="Pfam" id="PF01408">
    <property type="entry name" value="GFO_IDH_MocA"/>
    <property type="match status" value="1"/>
</dbReference>
<dbReference type="Proteomes" id="UP000436016">
    <property type="component" value="Unassembled WGS sequence"/>
</dbReference>
<dbReference type="AlphaFoldDB" id="A0A6B0TZS7"/>
<evidence type="ECO:0000313" key="4">
    <source>
        <dbReference type="Proteomes" id="UP000436016"/>
    </source>
</evidence>
<dbReference type="InterPro" id="IPR051450">
    <property type="entry name" value="Gfo/Idh/MocA_Oxidoreductases"/>
</dbReference>
<feature type="domain" description="Gfo/Idh/MocA-like oxidoreductase N-terminal" evidence="1">
    <location>
        <begin position="3"/>
        <end position="113"/>
    </location>
</feature>
<dbReference type="GO" id="GO:0000166">
    <property type="term" value="F:nucleotide binding"/>
    <property type="evidence" value="ECO:0007669"/>
    <property type="project" value="InterPro"/>
</dbReference>
<dbReference type="InterPro" id="IPR036291">
    <property type="entry name" value="NAD(P)-bd_dom_sf"/>
</dbReference>
<evidence type="ECO:0000259" key="1">
    <source>
        <dbReference type="Pfam" id="PF01408"/>
    </source>
</evidence>
<reference evidence="3 4" key="1">
    <citation type="submission" date="2019-12" db="EMBL/GenBank/DDBJ databases">
        <title>Strain KN286 was isolated from seawater, which was collected from Caroline Seamount in the tropical western Pacific.</title>
        <authorList>
            <person name="Wang Q."/>
        </authorList>
    </citation>
    <scope>NUCLEOTIDE SEQUENCE [LARGE SCALE GENOMIC DNA]</scope>
    <source>
        <strain evidence="3 4">KN286</strain>
    </source>
</reference>
<dbReference type="EMBL" id="WUWG01000001">
    <property type="protein sequence ID" value="MXU64391.1"/>
    <property type="molecule type" value="Genomic_DNA"/>
</dbReference>
<name>A0A6B0TZS7_9RHOB</name>
<sequence length="335" mass="35275">MALRVGIAGLGFGINHLHSCLTRDDCVVVAVADGAADRRAPAEALGIAGFDRAEDMVETAGLDALIIATPPHTRAGTIDAAKAKGVPLFLEKPIAGTPAAAEAVVAQLDGHRAMMGFSFRFHAPVQTLLARIKGADLGAPQLGFGSYMFNWLPPSGNWLWDRETGGGFFNENSCHLIDIVEAVMGRIERVYAEPFYGGDRPGPTGASVTFAIEGGASAAVTIGGHGVSGQSRFPLLDVTFEHARARLIGADHKWTGLELAVGQGDVMSFHADPETLGRTRYSAALDHFFGSVRDGRPFEATPEDGVRAVRVADAIYRSIDAGAPAAVLDTKETGR</sequence>
<dbReference type="RefSeq" id="WP_160851706.1">
    <property type="nucleotide sequence ID" value="NZ_WUWG01000001.1"/>
</dbReference>
<feature type="domain" description="GFO/IDH/MocA-like oxidoreductase" evidence="2">
    <location>
        <begin position="126"/>
        <end position="229"/>
    </location>
</feature>
<dbReference type="SUPFAM" id="SSF55347">
    <property type="entry name" value="Glyceraldehyde-3-phosphate dehydrogenase-like, C-terminal domain"/>
    <property type="match status" value="1"/>
</dbReference>
<proteinExistence type="predicted"/>
<accession>A0A6B0TZS7</accession>
<dbReference type="InterPro" id="IPR000683">
    <property type="entry name" value="Gfo/Idh/MocA-like_OxRdtase_N"/>
</dbReference>
<protein>
    <submittedName>
        <fullName evidence="3">Gfo/Idh/MocA family oxidoreductase</fullName>
    </submittedName>
</protein>
<dbReference type="InterPro" id="IPR055170">
    <property type="entry name" value="GFO_IDH_MocA-like_dom"/>
</dbReference>
<dbReference type="PANTHER" id="PTHR43377">
    <property type="entry name" value="BILIVERDIN REDUCTASE A"/>
    <property type="match status" value="1"/>
</dbReference>
<gene>
    <name evidence="3" type="ORF">GSH16_02945</name>
</gene>
<dbReference type="PANTHER" id="PTHR43377:SF1">
    <property type="entry name" value="BILIVERDIN REDUCTASE A"/>
    <property type="match status" value="1"/>
</dbReference>
<dbReference type="Gene3D" id="3.30.360.10">
    <property type="entry name" value="Dihydrodipicolinate Reductase, domain 2"/>
    <property type="match status" value="1"/>
</dbReference>
<comment type="caution">
    <text evidence="3">The sequence shown here is derived from an EMBL/GenBank/DDBJ whole genome shotgun (WGS) entry which is preliminary data.</text>
</comment>
<dbReference type="SUPFAM" id="SSF51735">
    <property type="entry name" value="NAD(P)-binding Rossmann-fold domains"/>
    <property type="match status" value="1"/>
</dbReference>
<organism evidence="3 4">
    <name type="scientific">Oceanomicrobium pacificus</name>
    <dbReference type="NCBI Taxonomy" id="2692916"/>
    <lineage>
        <taxon>Bacteria</taxon>
        <taxon>Pseudomonadati</taxon>
        <taxon>Pseudomonadota</taxon>
        <taxon>Alphaproteobacteria</taxon>
        <taxon>Rhodobacterales</taxon>
        <taxon>Paracoccaceae</taxon>
        <taxon>Oceanomicrobium</taxon>
    </lineage>
</organism>
<dbReference type="Gene3D" id="3.40.50.720">
    <property type="entry name" value="NAD(P)-binding Rossmann-like Domain"/>
    <property type="match status" value="1"/>
</dbReference>
<dbReference type="Pfam" id="PF22725">
    <property type="entry name" value="GFO_IDH_MocA_C3"/>
    <property type="match status" value="1"/>
</dbReference>
<keyword evidence="4" id="KW-1185">Reference proteome</keyword>